<proteinExistence type="predicted"/>
<evidence type="ECO:0000313" key="7">
    <source>
        <dbReference type="RefSeq" id="XP_037894940.1"/>
    </source>
</evidence>
<dbReference type="PROSITE" id="PS50039">
    <property type="entry name" value="FORK_HEAD_3"/>
    <property type="match status" value="1"/>
</dbReference>
<dbReference type="PRINTS" id="PR00053">
    <property type="entry name" value="FORKHEAD"/>
</dbReference>
<dbReference type="InterPro" id="IPR050211">
    <property type="entry name" value="FOX_domain-containing"/>
</dbReference>
<accession>A0A9C5ZFG3</accession>
<dbReference type="GeneID" id="119640787"/>
<dbReference type="PANTHER" id="PTHR11829">
    <property type="entry name" value="FORKHEAD BOX PROTEIN"/>
    <property type="match status" value="1"/>
</dbReference>
<dbReference type="KEGG" id="gfs:119640787"/>
<dbReference type="Gene3D" id="1.10.10.10">
    <property type="entry name" value="Winged helix-like DNA-binding domain superfamily/Winged helix DNA-binding domain"/>
    <property type="match status" value="1"/>
</dbReference>
<dbReference type="Proteomes" id="UP000092443">
    <property type="component" value="Unplaced"/>
</dbReference>
<dbReference type="PANTHER" id="PTHR11829:SF377">
    <property type="entry name" value="FORK HEAD DOMAIN-CONTAINING PROTEIN FD4-RELATED"/>
    <property type="match status" value="1"/>
</dbReference>
<protein>
    <submittedName>
        <fullName evidence="7">Fork head domain-containing protein FD5-like</fullName>
    </submittedName>
</protein>
<evidence type="ECO:0000259" key="5">
    <source>
        <dbReference type="PROSITE" id="PS50039"/>
    </source>
</evidence>
<reference evidence="7" key="1">
    <citation type="submission" date="2025-08" db="UniProtKB">
        <authorList>
            <consortium name="RefSeq"/>
        </authorList>
    </citation>
    <scope>IDENTIFICATION</scope>
    <source>
        <tissue evidence="7">Whole body pupa</tissue>
    </source>
</reference>
<dbReference type="InterPro" id="IPR036388">
    <property type="entry name" value="WH-like_DNA-bd_sf"/>
</dbReference>
<evidence type="ECO:0000256" key="1">
    <source>
        <dbReference type="ARBA" id="ARBA00022473"/>
    </source>
</evidence>
<dbReference type="InterPro" id="IPR036390">
    <property type="entry name" value="WH_DNA-bd_sf"/>
</dbReference>
<name>A0A9C5ZFG3_9MUSC</name>
<feature type="DNA-binding region" description="Fork-head" evidence="4">
    <location>
        <begin position="13"/>
        <end position="108"/>
    </location>
</feature>
<dbReference type="PROSITE" id="PS00658">
    <property type="entry name" value="FORK_HEAD_2"/>
    <property type="match status" value="1"/>
</dbReference>
<keyword evidence="3 4" id="KW-0539">Nucleus</keyword>
<dbReference type="InterPro" id="IPR030456">
    <property type="entry name" value="TF_fork_head_CS_2"/>
</dbReference>
<evidence type="ECO:0000313" key="6">
    <source>
        <dbReference type="Proteomes" id="UP000092443"/>
    </source>
</evidence>
<feature type="domain" description="Fork-head" evidence="5">
    <location>
        <begin position="13"/>
        <end position="108"/>
    </location>
</feature>
<dbReference type="SUPFAM" id="SSF46785">
    <property type="entry name" value="Winged helix' DNA-binding domain"/>
    <property type="match status" value="1"/>
</dbReference>
<dbReference type="GO" id="GO:0005634">
    <property type="term" value="C:nucleus"/>
    <property type="evidence" value="ECO:0007669"/>
    <property type="project" value="UniProtKB-SubCell"/>
</dbReference>
<dbReference type="AlphaFoldDB" id="A0A9C5ZFG3"/>
<dbReference type="RefSeq" id="XP_037894940.1">
    <property type="nucleotide sequence ID" value="XM_038039012.1"/>
</dbReference>
<comment type="subcellular location">
    <subcellularLocation>
        <location evidence="4">Nucleus</location>
    </subcellularLocation>
</comment>
<keyword evidence="1" id="KW-0217">Developmental protein</keyword>
<dbReference type="PROSITE" id="PS00657">
    <property type="entry name" value="FORK_HEAD_1"/>
    <property type="match status" value="1"/>
</dbReference>
<keyword evidence="6" id="KW-1185">Reference proteome</keyword>
<evidence type="ECO:0000256" key="2">
    <source>
        <dbReference type="ARBA" id="ARBA00023125"/>
    </source>
</evidence>
<dbReference type="GO" id="GO:0000981">
    <property type="term" value="F:DNA-binding transcription factor activity, RNA polymerase II-specific"/>
    <property type="evidence" value="ECO:0007669"/>
    <property type="project" value="TreeGrafter"/>
</dbReference>
<dbReference type="Pfam" id="PF00250">
    <property type="entry name" value="Forkhead"/>
    <property type="match status" value="1"/>
</dbReference>
<dbReference type="GO" id="GO:0030154">
    <property type="term" value="P:cell differentiation"/>
    <property type="evidence" value="ECO:0007669"/>
    <property type="project" value="TreeGrafter"/>
</dbReference>
<dbReference type="SMART" id="SM00339">
    <property type="entry name" value="FH"/>
    <property type="match status" value="1"/>
</dbReference>
<evidence type="ECO:0000256" key="3">
    <source>
        <dbReference type="ARBA" id="ARBA00023242"/>
    </source>
</evidence>
<dbReference type="InterPro" id="IPR018122">
    <property type="entry name" value="TF_fork_head_CS_1"/>
</dbReference>
<dbReference type="GO" id="GO:0009653">
    <property type="term" value="P:anatomical structure morphogenesis"/>
    <property type="evidence" value="ECO:0007669"/>
    <property type="project" value="TreeGrafter"/>
</dbReference>
<dbReference type="FunFam" id="1.10.10.10:FF:000135">
    <property type="entry name" value="forkhead box protein G1"/>
    <property type="match status" value="1"/>
</dbReference>
<organism evidence="6 7">
    <name type="scientific">Glossina fuscipes</name>
    <dbReference type="NCBI Taxonomy" id="7396"/>
    <lineage>
        <taxon>Eukaryota</taxon>
        <taxon>Metazoa</taxon>
        <taxon>Ecdysozoa</taxon>
        <taxon>Arthropoda</taxon>
        <taxon>Hexapoda</taxon>
        <taxon>Insecta</taxon>
        <taxon>Pterygota</taxon>
        <taxon>Neoptera</taxon>
        <taxon>Endopterygota</taxon>
        <taxon>Diptera</taxon>
        <taxon>Brachycera</taxon>
        <taxon>Muscomorpha</taxon>
        <taxon>Hippoboscoidea</taxon>
        <taxon>Glossinidae</taxon>
        <taxon>Glossina</taxon>
    </lineage>
</organism>
<gene>
    <name evidence="7" type="primary">LOC119640787</name>
</gene>
<keyword evidence="2 4" id="KW-0238">DNA-binding</keyword>
<dbReference type="InterPro" id="IPR001766">
    <property type="entry name" value="Fork_head_dom"/>
</dbReference>
<evidence type="ECO:0000256" key="4">
    <source>
        <dbReference type="PROSITE-ProRule" id="PRU00089"/>
    </source>
</evidence>
<dbReference type="GO" id="GO:0000978">
    <property type="term" value="F:RNA polymerase II cis-regulatory region sequence-specific DNA binding"/>
    <property type="evidence" value="ECO:0007669"/>
    <property type="project" value="TreeGrafter"/>
</dbReference>
<sequence length="362" mass="41480">MPRPLKESYANQKPPFSYISLTAMAIWSSPQKMLPLSEIYRYIMEKFPYFRKNTKKWQNSLRHNLSFNDCFIKVPRNAVSKGGKGSYWTLHPKAFDMFENGSLLRRRKRFRVNKMETDFFGAEMAALAHFQNYLAAQTHHQQQQQQHLRHHHQQCPTIPEGVKVMWNMPVAPETTYPSTYSISNDSNLYNQLTIANANVDNQNLSTDNDSPNSPPVPRNIAINFATRPKRSFTIESLISPEPNAHLNSHNAPTPTNADSALLHLPTANINVNNISCTVNNFSSFHRFIADPYILQQHITFLRHQQAVAAATAAQHTTNVSLITQQQQKPQLSYNQQQQQQLMQPRISEQNLINPFLGPLSVF</sequence>